<keyword evidence="2" id="KW-1185">Reference proteome</keyword>
<evidence type="ECO:0000313" key="2">
    <source>
        <dbReference type="Proteomes" id="UP000005237"/>
    </source>
</evidence>
<accession>A0A8R1DUF9</accession>
<reference evidence="1" key="2">
    <citation type="submission" date="2022-06" db="UniProtKB">
        <authorList>
            <consortium name="EnsemblMetazoa"/>
        </authorList>
    </citation>
    <scope>IDENTIFICATION</scope>
    <source>
        <strain evidence="1">DF5081</strain>
    </source>
</reference>
<dbReference type="EnsemblMetazoa" id="CJA11036.1">
    <property type="protein sequence ID" value="CJA11036.1"/>
    <property type="gene ID" value="WBGene00130240"/>
</dbReference>
<sequence>MFTLLPLLIYFENAQVFSWHMLMVMTTHSTISSLVLIFTLPEVRAVMSFCCKLSKRQRNNSIFIVG</sequence>
<proteinExistence type="predicted"/>
<dbReference type="Pfam" id="PF10327">
    <property type="entry name" value="7TM_GPCR_Sri"/>
    <property type="match status" value="1"/>
</dbReference>
<name>A0A8R1DUF9_CAEJA</name>
<dbReference type="InterPro" id="IPR019429">
    <property type="entry name" value="7TM_GPCR_serpentine_rcpt_Sri"/>
</dbReference>
<dbReference type="Proteomes" id="UP000005237">
    <property type="component" value="Unassembled WGS sequence"/>
</dbReference>
<organism evidence="1 2">
    <name type="scientific">Caenorhabditis japonica</name>
    <dbReference type="NCBI Taxonomy" id="281687"/>
    <lineage>
        <taxon>Eukaryota</taxon>
        <taxon>Metazoa</taxon>
        <taxon>Ecdysozoa</taxon>
        <taxon>Nematoda</taxon>
        <taxon>Chromadorea</taxon>
        <taxon>Rhabditida</taxon>
        <taxon>Rhabditina</taxon>
        <taxon>Rhabditomorpha</taxon>
        <taxon>Rhabditoidea</taxon>
        <taxon>Rhabditidae</taxon>
        <taxon>Peloderinae</taxon>
        <taxon>Caenorhabditis</taxon>
    </lineage>
</organism>
<evidence type="ECO:0000313" key="1">
    <source>
        <dbReference type="EnsemblMetazoa" id="CJA11036.1"/>
    </source>
</evidence>
<dbReference type="AlphaFoldDB" id="A0A8R1DUF9"/>
<protein>
    <submittedName>
        <fullName evidence="1">Uncharacterized protein</fullName>
    </submittedName>
</protein>
<reference evidence="2" key="1">
    <citation type="submission" date="2010-08" db="EMBL/GenBank/DDBJ databases">
        <authorList>
            <consortium name="Caenorhabditis japonica Sequencing Consortium"/>
            <person name="Wilson R.K."/>
        </authorList>
    </citation>
    <scope>NUCLEOTIDE SEQUENCE [LARGE SCALE GENOMIC DNA]</scope>
    <source>
        <strain evidence="2">DF5081</strain>
    </source>
</reference>